<proteinExistence type="predicted"/>
<evidence type="ECO:0000256" key="1">
    <source>
        <dbReference type="SAM" id="Phobius"/>
    </source>
</evidence>
<dbReference type="EMBL" id="JAAMFM010000018">
    <property type="protein sequence ID" value="NVM95676.1"/>
    <property type="molecule type" value="Genomic_DNA"/>
</dbReference>
<dbReference type="NCBIfam" id="NF047864">
    <property type="entry name" value="CBU_0592_membra"/>
    <property type="match status" value="1"/>
</dbReference>
<organism evidence="3 4">
    <name type="scientific">Arthrobacter wenxiniae</name>
    <dbReference type="NCBI Taxonomy" id="2713570"/>
    <lineage>
        <taxon>Bacteria</taxon>
        <taxon>Bacillati</taxon>
        <taxon>Actinomycetota</taxon>
        <taxon>Actinomycetes</taxon>
        <taxon>Micrococcales</taxon>
        <taxon>Micrococcaceae</taxon>
        <taxon>Arthrobacter</taxon>
    </lineage>
</organism>
<dbReference type="InterPro" id="IPR058058">
    <property type="entry name" value="CBU_0592-like"/>
</dbReference>
<comment type="caution">
    <text evidence="3">The sequence shown here is derived from an EMBL/GenBank/DDBJ whole genome shotgun (WGS) entry which is preliminary data.</text>
</comment>
<evidence type="ECO:0000259" key="2">
    <source>
        <dbReference type="Pfam" id="PF26604"/>
    </source>
</evidence>
<keyword evidence="1" id="KW-1133">Transmembrane helix</keyword>
<feature type="transmembrane region" description="Helical" evidence="1">
    <location>
        <begin position="6"/>
        <end position="26"/>
    </location>
</feature>
<dbReference type="AlphaFoldDB" id="A0A7Y7IHP5"/>
<keyword evidence="1" id="KW-0812">Transmembrane</keyword>
<name>A0A7Y7IHP5_9MICC</name>
<reference evidence="3 4" key="1">
    <citation type="submission" date="2020-02" db="EMBL/GenBank/DDBJ databases">
        <title>Genome sequence of strain AETb3-4.</title>
        <authorList>
            <person name="Gao J."/>
            <person name="Zhang X."/>
        </authorList>
    </citation>
    <scope>NUCLEOTIDE SEQUENCE [LARGE SCALE GENOMIC DNA]</scope>
    <source>
        <strain evidence="3 4">AETb3-4</strain>
    </source>
</reference>
<feature type="transmembrane region" description="Helical" evidence="1">
    <location>
        <begin position="58"/>
        <end position="76"/>
    </location>
</feature>
<dbReference type="RefSeq" id="WP_176635402.1">
    <property type="nucleotide sequence ID" value="NZ_JAAMFM010000018.1"/>
</dbReference>
<dbReference type="Pfam" id="PF26604">
    <property type="entry name" value="CBU_0592"/>
    <property type="match status" value="1"/>
</dbReference>
<protein>
    <recommendedName>
        <fullName evidence="2">CBU-0592-like domain-containing protein</fullName>
    </recommendedName>
</protein>
<feature type="transmembrane region" description="Helical" evidence="1">
    <location>
        <begin position="33"/>
        <end position="52"/>
    </location>
</feature>
<dbReference type="Proteomes" id="UP000543556">
    <property type="component" value="Unassembled WGS sequence"/>
</dbReference>
<keyword evidence="4" id="KW-1185">Reference proteome</keyword>
<accession>A0A7Y7IHP5</accession>
<evidence type="ECO:0000313" key="3">
    <source>
        <dbReference type="EMBL" id="NVM95676.1"/>
    </source>
</evidence>
<keyword evidence="1" id="KW-0472">Membrane</keyword>
<feature type="domain" description="CBU-0592-like" evidence="2">
    <location>
        <begin position="7"/>
        <end position="77"/>
    </location>
</feature>
<sequence>MFSTAIEVCGWLGALTVAAAYLLFSIHRIPNGYLFQTANLVGAGAMIINSIYHSAWPSAITSIIWCGIAGWALARLKQQHRGTRKAPFQPAVLGDEFVPPPGPVVSSEEIPGQGYAVEHG</sequence>
<evidence type="ECO:0000313" key="4">
    <source>
        <dbReference type="Proteomes" id="UP000543556"/>
    </source>
</evidence>
<gene>
    <name evidence="3" type="ORF">G6034_12285</name>
</gene>